<evidence type="ECO:0000313" key="1">
    <source>
        <dbReference type="EMBL" id="MDW5598488.1"/>
    </source>
</evidence>
<comment type="caution">
    <text evidence="1">The sequence shown here is derived from an EMBL/GenBank/DDBJ whole genome shotgun (WGS) entry which is preliminary data.</text>
</comment>
<reference evidence="1 2" key="2">
    <citation type="submission" date="2023-10" db="EMBL/GenBank/DDBJ databases">
        <authorList>
            <person name="Han X.F."/>
        </authorList>
    </citation>
    <scope>NUCLEOTIDE SEQUENCE [LARGE SCALE GENOMIC DNA]</scope>
    <source>
        <strain evidence="1 2">KCTC 39840</strain>
    </source>
</reference>
<proteinExistence type="predicted"/>
<name>A0ABU4HYT5_9ACTN</name>
<evidence type="ECO:0000313" key="2">
    <source>
        <dbReference type="Proteomes" id="UP001284601"/>
    </source>
</evidence>
<accession>A0ABU4HYT5</accession>
<dbReference type="EMBL" id="JAWSTH010000145">
    <property type="protein sequence ID" value="MDW5598488.1"/>
    <property type="molecule type" value="Genomic_DNA"/>
</dbReference>
<organism evidence="1 2">
    <name type="scientific">Conexibacter stalactiti</name>
    <dbReference type="NCBI Taxonomy" id="1940611"/>
    <lineage>
        <taxon>Bacteria</taxon>
        <taxon>Bacillati</taxon>
        <taxon>Actinomycetota</taxon>
        <taxon>Thermoleophilia</taxon>
        <taxon>Solirubrobacterales</taxon>
        <taxon>Conexibacteraceae</taxon>
        <taxon>Conexibacter</taxon>
    </lineage>
</organism>
<gene>
    <name evidence="1" type="ORF">R7226_29275</name>
</gene>
<reference evidence="2" key="1">
    <citation type="submission" date="2023-07" db="EMBL/GenBank/DDBJ databases">
        <title>Conexibacter stalactiti sp. nov., isolated from stalactites in a lava cave and emended description of the genus Conexibacter.</title>
        <authorList>
            <person name="Lee S.D."/>
        </authorList>
    </citation>
    <scope>NUCLEOTIDE SEQUENCE [LARGE SCALE GENOMIC DNA]</scope>
    <source>
        <strain evidence="2">KCTC 39840</strain>
    </source>
</reference>
<sequence>MTRAYIAGLGTTGALLAAAACLFVIASAVVAFDAWPGSHVAQRSSSVEAPAPVAARGGGRDALVAVGSGDLFAAAATGASAAALAGGGAGADGS</sequence>
<dbReference type="Proteomes" id="UP001284601">
    <property type="component" value="Unassembled WGS sequence"/>
</dbReference>
<dbReference type="PROSITE" id="PS51257">
    <property type="entry name" value="PROKAR_LIPOPROTEIN"/>
    <property type="match status" value="1"/>
</dbReference>
<feature type="non-terminal residue" evidence="1">
    <location>
        <position position="94"/>
    </location>
</feature>
<protein>
    <submittedName>
        <fullName evidence="1">Uncharacterized protein</fullName>
    </submittedName>
</protein>
<keyword evidence="2" id="KW-1185">Reference proteome</keyword>